<keyword evidence="1 2" id="KW-0193">Cuticle</keyword>
<gene>
    <name evidence="3" type="ORF">TCMB3V08_LOCUS1113</name>
</gene>
<dbReference type="PANTHER" id="PTHR10380:SF173">
    <property type="entry name" value="CUTICULAR PROTEIN 47EF, ISOFORM C-RELATED"/>
    <property type="match status" value="1"/>
</dbReference>
<reference evidence="3" key="1">
    <citation type="submission" date="2020-11" db="EMBL/GenBank/DDBJ databases">
        <authorList>
            <person name="Tran Van P."/>
        </authorList>
    </citation>
    <scope>NUCLEOTIDE SEQUENCE</scope>
</reference>
<dbReference type="GO" id="GO:0008010">
    <property type="term" value="F:structural constituent of chitin-based larval cuticle"/>
    <property type="evidence" value="ECO:0007669"/>
    <property type="project" value="TreeGrafter"/>
</dbReference>
<evidence type="ECO:0000313" key="3">
    <source>
        <dbReference type="EMBL" id="CAD7568344.1"/>
    </source>
</evidence>
<dbReference type="PANTHER" id="PTHR10380">
    <property type="entry name" value="CUTICLE PROTEIN"/>
    <property type="match status" value="1"/>
</dbReference>
<accession>A0A7R9IWX2</accession>
<dbReference type="InterPro" id="IPR000618">
    <property type="entry name" value="Insect_cuticle"/>
</dbReference>
<protein>
    <submittedName>
        <fullName evidence="3">(California timema) hypothetical protein</fullName>
    </submittedName>
</protein>
<name>A0A7R9IWX2_TIMCA</name>
<dbReference type="InterPro" id="IPR050468">
    <property type="entry name" value="Cuticle_Struct_Prot"/>
</dbReference>
<dbReference type="GO" id="GO:0062129">
    <property type="term" value="C:chitin-based extracellular matrix"/>
    <property type="evidence" value="ECO:0007669"/>
    <property type="project" value="TreeGrafter"/>
</dbReference>
<dbReference type="Pfam" id="PF00379">
    <property type="entry name" value="Chitin_bind_4"/>
    <property type="match status" value="1"/>
</dbReference>
<sequence length="483" mass="52536">MRSVDRRVQCSCGECRSSVYGTGVDRRVQCSCGACRGIVYGTGVDRRVQCSCGACRGSVYGTGVDRRVQRLCIAGHHRVSRVRQANIPIEKTDHPTIKLWMGKYVRGSGDLSSANQLRREYVPRCREVMKAEIKAHLEGKPVVIFCDETTDRNGNCVFAVLLGTLEGGVTQQLYLGSCSYLDAAVCLGFAPYMILCTSTLQTAVFVCENCVVITNPIVELQSKSAPKAHLLFTRLEAVLTKCDLVSKGHFGGKENLLLGALPFKKKEDLVIILKMCGSKSHMKLSKYVDSTGANKLFGEEKPLPVHPTEIRTTSISPSSAVEINTTSALANYATEAGRSLVFFVVALAVVTAMPQKLDEPIPIVKQSSNISPEGAYEYSYETGNGIAADETGVLHKAANPEDGSVVVAEGRYSWTAPDGKLYSVTYKADENGFQNLSGGCQAFTFKSGVATPLIEIRSLIGSVILRRRICRCLRQFGSENIIR</sequence>
<dbReference type="EMBL" id="OE179295">
    <property type="protein sequence ID" value="CAD7568344.1"/>
    <property type="molecule type" value="Genomic_DNA"/>
</dbReference>
<evidence type="ECO:0000256" key="2">
    <source>
        <dbReference type="PROSITE-ProRule" id="PRU00497"/>
    </source>
</evidence>
<dbReference type="AlphaFoldDB" id="A0A7R9IWX2"/>
<proteinExistence type="predicted"/>
<dbReference type="PRINTS" id="PR00947">
    <property type="entry name" value="CUTICLE"/>
</dbReference>
<evidence type="ECO:0000256" key="1">
    <source>
        <dbReference type="ARBA" id="ARBA00022460"/>
    </source>
</evidence>
<dbReference type="PROSITE" id="PS51155">
    <property type="entry name" value="CHIT_BIND_RR_2"/>
    <property type="match status" value="1"/>
</dbReference>
<organism evidence="3">
    <name type="scientific">Timema californicum</name>
    <name type="common">California timema</name>
    <name type="synonym">Walking stick</name>
    <dbReference type="NCBI Taxonomy" id="61474"/>
    <lineage>
        <taxon>Eukaryota</taxon>
        <taxon>Metazoa</taxon>
        <taxon>Ecdysozoa</taxon>
        <taxon>Arthropoda</taxon>
        <taxon>Hexapoda</taxon>
        <taxon>Insecta</taxon>
        <taxon>Pterygota</taxon>
        <taxon>Neoptera</taxon>
        <taxon>Polyneoptera</taxon>
        <taxon>Phasmatodea</taxon>
        <taxon>Timematodea</taxon>
        <taxon>Timematoidea</taxon>
        <taxon>Timematidae</taxon>
        <taxon>Timema</taxon>
    </lineage>
</organism>